<evidence type="ECO:0000313" key="9">
    <source>
        <dbReference type="EMBL" id="PGF36656.1"/>
    </source>
</evidence>
<organism evidence="9 10">
    <name type="scientific">Cutibacterium acnes</name>
    <name type="common">Propionibacterium acnes</name>
    <dbReference type="NCBI Taxonomy" id="1747"/>
    <lineage>
        <taxon>Bacteria</taxon>
        <taxon>Bacillati</taxon>
        <taxon>Actinomycetota</taxon>
        <taxon>Actinomycetes</taxon>
        <taxon>Propionibacteriales</taxon>
        <taxon>Propionibacteriaceae</taxon>
        <taxon>Cutibacterium</taxon>
    </lineage>
</organism>
<evidence type="ECO:0000256" key="3">
    <source>
        <dbReference type="ARBA" id="ARBA00022691"/>
    </source>
</evidence>
<dbReference type="GO" id="GO:0001510">
    <property type="term" value="P:RNA methylation"/>
    <property type="evidence" value="ECO:0007669"/>
    <property type="project" value="InterPro"/>
</dbReference>
<dbReference type="PANTHER" id="PTHR22807:SF53">
    <property type="entry name" value="RIBOSOMAL RNA SMALL SUBUNIT METHYLTRANSFERASE B-RELATED"/>
    <property type="match status" value="1"/>
</dbReference>
<dbReference type="GO" id="GO:0003723">
    <property type="term" value="F:RNA binding"/>
    <property type="evidence" value="ECO:0007669"/>
    <property type="project" value="UniProtKB-UniRule"/>
</dbReference>
<dbReference type="InterPro" id="IPR006027">
    <property type="entry name" value="NusB_RsmB_TIM44"/>
</dbReference>
<keyword evidence="1 5" id="KW-0489">Methyltransferase</keyword>
<evidence type="ECO:0000313" key="10">
    <source>
        <dbReference type="Proteomes" id="UP000226191"/>
    </source>
</evidence>
<dbReference type="InterPro" id="IPR035926">
    <property type="entry name" value="NusB-like_sf"/>
</dbReference>
<dbReference type="InterPro" id="IPR049560">
    <property type="entry name" value="MeTrfase_RsmB-F_NOP2_cat"/>
</dbReference>
<feature type="active site" description="Nucleophile" evidence="5">
    <location>
        <position position="388"/>
    </location>
</feature>
<dbReference type="EMBL" id="MVCE01000001">
    <property type="protein sequence ID" value="PGF36656.1"/>
    <property type="molecule type" value="Genomic_DNA"/>
</dbReference>
<sequence length="458" mass="49195">MTQRVHQKRRKADPARRLAYSALLAVETHGAYANLALADHLRAAKLTGRDAAFATELVDGTSRGTGTWDRIIEAASCRAPAKLQPGVRVVLRMAAHQILAMRVPTRAAVASSVDLAGQVIGERVTGLVNAISRRISTHSLEEWATEIGGRDAVDVMALRTLHPTWIVKAFQDRLGADEVEDALLADNEPPVPTLVVRPGLAQRDELGSGTPTRYSPWGVVRPGNPSDVAAVREGRAGIQDEGSQLVILALVRAAKANSCFGQWLDLCAGPGGKSALLAGLANQHDTSLTAVELHEHRADLVSKALRTIPGDHRVMTADGTHPPLPKQSFAAVLADVPCSGLGSLRRRPEARWRRTPTDVEELTQLQRRLLISAVNLTRPGGVIGYVTCSPHRAETIDIINSACATLPVDVLDAPAMLPNIPNIAASGNTNTIQLWPHRHGTDAMFCALLRKRDESGTY</sequence>
<evidence type="ECO:0000256" key="5">
    <source>
        <dbReference type="PROSITE-ProRule" id="PRU01023"/>
    </source>
</evidence>
<dbReference type="InterPro" id="IPR001678">
    <property type="entry name" value="MeTrfase_RsmB-F_NOP2_dom"/>
</dbReference>
<dbReference type="GO" id="GO:0008173">
    <property type="term" value="F:RNA methyltransferase activity"/>
    <property type="evidence" value="ECO:0007669"/>
    <property type="project" value="InterPro"/>
</dbReference>
<feature type="domain" description="SAM-dependent MTase RsmB/NOP-type" evidence="7">
    <location>
        <begin position="155"/>
        <end position="452"/>
    </location>
</feature>
<dbReference type="Proteomes" id="UP000226191">
    <property type="component" value="Unassembled WGS sequence"/>
</dbReference>
<feature type="binding site" evidence="5">
    <location>
        <position position="318"/>
    </location>
    <ligand>
        <name>S-adenosyl-L-methionine</name>
        <dbReference type="ChEBI" id="CHEBI:59789"/>
    </ligand>
</feature>
<evidence type="ECO:0000256" key="2">
    <source>
        <dbReference type="ARBA" id="ARBA00022679"/>
    </source>
</evidence>
<proteinExistence type="inferred from homology"/>
<evidence type="ECO:0000259" key="7">
    <source>
        <dbReference type="PROSITE" id="PS51686"/>
    </source>
</evidence>
<dbReference type="SUPFAM" id="SSF53335">
    <property type="entry name" value="S-adenosyl-L-methionine-dependent methyltransferases"/>
    <property type="match status" value="1"/>
</dbReference>
<dbReference type="AlphaFoldDB" id="A0A2B7J2R6"/>
<evidence type="ECO:0000256" key="4">
    <source>
        <dbReference type="ARBA" id="ARBA00022884"/>
    </source>
</evidence>
<dbReference type="SUPFAM" id="SSF48013">
    <property type="entry name" value="NusB-like"/>
    <property type="match status" value="1"/>
</dbReference>
<dbReference type="Proteomes" id="UP000256621">
    <property type="component" value="Chromosome"/>
</dbReference>
<evidence type="ECO:0000313" key="11">
    <source>
        <dbReference type="Proteomes" id="UP000256621"/>
    </source>
</evidence>
<protein>
    <submittedName>
        <fullName evidence="9">rRNA cytosine-C5-methylase</fullName>
    </submittedName>
</protein>
<gene>
    <name evidence="9" type="ORF">B1B09_03345</name>
    <name evidence="8" type="ORF">DXN06_01520</name>
</gene>
<dbReference type="CDD" id="cd02440">
    <property type="entry name" value="AdoMet_MTases"/>
    <property type="match status" value="1"/>
</dbReference>
<dbReference type="Pfam" id="PF01029">
    <property type="entry name" value="NusB"/>
    <property type="match status" value="1"/>
</dbReference>
<evidence type="ECO:0000256" key="1">
    <source>
        <dbReference type="ARBA" id="ARBA00022603"/>
    </source>
</evidence>
<dbReference type="Gene3D" id="1.10.940.10">
    <property type="entry name" value="NusB-like"/>
    <property type="match status" value="1"/>
</dbReference>
<dbReference type="PANTHER" id="PTHR22807">
    <property type="entry name" value="NOP2 YEAST -RELATED NOL1/NOP2/FMU SUN DOMAIN-CONTAINING"/>
    <property type="match status" value="1"/>
</dbReference>
<dbReference type="OrthoDB" id="9810297at2"/>
<dbReference type="InterPro" id="IPR023267">
    <property type="entry name" value="RCMT"/>
</dbReference>
<evidence type="ECO:0000256" key="6">
    <source>
        <dbReference type="SAM" id="MobiDB-lite"/>
    </source>
</evidence>
<keyword evidence="2 5" id="KW-0808">Transferase</keyword>
<feature type="binding site" evidence="5">
    <location>
        <position position="335"/>
    </location>
    <ligand>
        <name>S-adenosyl-L-methionine</name>
        <dbReference type="ChEBI" id="CHEBI:59789"/>
    </ligand>
</feature>
<dbReference type="GO" id="GO:0006355">
    <property type="term" value="P:regulation of DNA-templated transcription"/>
    <property type="evidence" value="ECO:0007669"/>
    <property type="project" value="InterPro"/>
</dbReference>
<dbReference type="Pfam" id="PF01189">
    <property type="entry name" value="Methyltr_RsmB-F"/>
    <property type="match status" value="1"/>
</dbReference>
<dbReference type="InterPro" id="IPR029063">
    <property type="entry name" value="SAM-dependent_MTases_sf"/>
</dbReference>
<feature type="binding site" evidence="5">
    <location>
        <begin position="267"/>
        <end position="273"/>
    </location>
    <ligand>
        <name>S-adenosyl-L-methionine</name>
        <dbReference type="ChEBI" id="CHEBI:59789"/>
    </ligand>
</feature>
<reference evidence="8 11" key="2">
    <citation type="submission" date="2018-08" db="EMBL/GenBank/DDBJ databases">
        <title>Genome sequencing of Cutibacterium acnes KCOM 1315.</title>
        <authorList>
            <person name="Kook J.-K."/>
            <person name="Park S.-N."/>
            <person name="Lim Y.K."/>
        </authorList>
    </citation>
    <scope>NUCLEOTIDE SEQUENCE [LARGE SCALE GENOMIC DNA]</scope>
    <source>
        <strain evidence="8 11">KCOM 1315</strain>
    </source>
</reference>
<dbReference type="EMBL" id="CP031442">
    <property type="protein sequence ID" value="AXM05981.1"/>
    <property type="molecule type" value="Genomic_DNA"/>
</dbReference>
<dbReference type="PRINTS" id="PR02008">
    <property type="entry name" value="RCMTFAMILY"/>
</dbReference>
<keyword evidence="4 5" id="KW-0694">RNA-binding</keyword>
<reference evidence="9 10" key="1">
    <citation type="submission" date="2017-02" db="EMBL/GenBank/DDBJ databases">
        <title>Prevalence of linear plasmids in Cutibacterium acnes isolates obtained from cancerous prostatic tissue.</title>
        <authorList>
            <person name="Davidsson S."/>
            <person name="Bruggemann H."/>
        </authorList>
    </citation>
    <scope>NUCLEOTIDE SEQUENCE [LARGE SCALE GENOMIC DNA]</scope>
    <source>
        <strain evidence="9 10">11-78</strain>
    </source>
</reference>
<accession>A0A2B7J2R6</accession>
<evidence type="ECO:0000313" key="8">
    <source>
        <dbReference type="EMBL" id="AXM05981.1"/>
    </source>
</evidence>
<name>A0A2B7J2R6_CUTAC</name>
<dbReference type="RefSeq" id="WP_002516859.1">
    <property type="nucleotide sequence ID" value="NZ_AP019664.1"/>
</dbReference>
<feature type="binding site" evidence="5">
    <location>
        <position position="292"/>
    </location>
    <ligand>
        <name>S-adenosyl-L-methionine</name>
        <dbReference type="ChEBI" id="CHEBI:59789"/>
    </ligand>
</feature>
<keyword evidence="3 5" id="KW-0949">S-adenosyl-L-methionine</keyword>
<comment type="similarity">
    <text evidence="5">Belongs to the class I-like SAM-binding methyltransferase superfamily. RsmB/NOP family.</text>
</comment>
<dbReference type="Gene3D" id="3.40.50.150">
    <property type="entry name" value="Vaccinia Virus protein VP39"/>
    <property type="match status" value="1"/>
</dbReference>
<feature type="region of interest" description="Disordered" evidence="6">
    <location>
        <begin position="198"/>
        <end position="217"/>
    </location>
</feature>
<dbReference type="PROSITE" id="PS51686">
    <property type="entry name" value="SAM_MT_RSMB_NOP"/>
    <property type="match status" value="1"/>
</dbReference>